<accession>A0A841TX68</accession>
<evidence type="ECO:0000313" key="4">
    <source>
        <dbReference type="Proteomes" id="UP000553776"/>
    </source>
</evidence>
<gene>
    <name evidence="3" type="ORF">H7B90_17270</name>
</gene>
<dbReference type="EMBL" id="JACJVR010000068">
    <property type="protein sequence ID" value="MBB6693157.1"/>
    <property type="molecule type" value="Genomic_DNA"/>
</dbReference>
<evidence type="ECO:0000313" key="3">
    <source>
        <dbReference type="EMBL" id="MBB6693157.1"/>
    </source>
</evidence>
<dbReference type="InterPro" id="IPR008928">
    <property type="entry name" value="6-hairpin_glycosidase_sf"/>
</dbReference>
<comment type="caution">
    <text evidence="3">The sequence shown here is derived from an EMBL/GenBank/DDBJ whole genome shotgun (WGS) entry which is preliminary data.</text>
</comment>
<dbReference type="GO" id="GO:0005975">
    <property type="term" value="P:carbohydrate metabolic process"/>
    <property type="evidence" value="ECO:0007669"/>
    <property type="project" value="InterPro"/>
</dbReference>
<dbReference type="InterPro" id="IPR032856">
    <property type="entry name" value="GDE_N_bis"/>
</dbReference>
<proteinExistence type="predicted"/>
<keyword evidence="4" id="KW-1185">Reference proteome</keyword>
<sequence length="707" mass="77693">MDYRVIKNNDLFLMTDKNGDIAGQETPNGLYMKDTRFLSRFELSVEGRRPVLLSSAADENYVATFRLTNEHMTENGELILWRESVEIVRERFIYGDVLYESVSLTNFSTRDASFALTLGIDADFKDMFLVRGFQPADRLGKVARREAGPSHWRAEYEGSDGIAKAVTVRWDLEAATDSESGDLSFAIRLGPAEKRVLHLTAAPSIEGAEPKVLEHAAALAELRRDVERWRSGAMSASSDNPVLDRLYERGVQDMQVLLSDFGFGPITVAGLPWFAVPFGRDSLIAALQMLPLDPATSLGTLRMMAAFQGKEIDPWKDEQPGKIMHELRAGELSRSGQVPFAPYYGSIDSTPLFLLLAAEYVHWTGDLASVEPLLPTLERALEWIDSYGDRDGDGFVEYFQESAKGIANQGWKDSEDSVVHKDGRFAKAPIALIEVQGYVYQAKSRLAPILEKLGRAEWAAKLRAEAAKLKEALDPAFWMEDESFYAIALDGENEQVRSVTSNPGHLLLSGILSEERARQVADRLVADDMFSGYGIRTMSTEATGYNPMSYHDGSIWPHDNSLILLGMSRYGLLDAAATVADGLIKAAGQFEYARLPELFCGYSDEIGYPVSYPVACSPQAWAAGTSVVLVRAMLGLEPNALEGTFKLNPFLPSGVGRLSVRHLPVGAGHLSVELSREEDGAVVATVVDNTSGLRLEAAGNARVGIRN</sequence>
<feature type="domain" description="Mannosylglycerate hydrolase MGH1-like glycoside hydrolase" evidence="2">
    <location>
        <begin position="342"/>
        <end position="593"/>
    </location>
</feature>
<feature type="domain" description="Putative glycogen debranching enzyme N-terminal" evidence="1">
    <location>
        <begin position="6"/>
        <end position="199"/>
    </location>
</feature>
<dbReference type="Gene3D" id="1.50.10.10">
    <property type="match status" value="1"/>
</dbReference>
<dbReference type="SUPFAM" id="SSF48208">
    <property type="entry name" value="Six-hairpin glycosidases"/>
    <property type="match status" value="1"/>
</dbReference>
<dbReference type="Pfam" id="PF14742">
    <property type="entry name" value="GDE_N_bis"/>
    <property type="match status" value="1"/>
</dbReference>
<dbReference type="Proteomes" id="UP000553776">
    <property type="component" value="Unassembled WGS sequence"/>
</dbReference>
<dbReference type="InterPro" id="IPR012341">
    <property type="entry name" value="6hp_glycosidase-like_sf"/>
</dbReference>
<dbReference type="InterPro" id="IPR054491">
    <property type="entry name" value="MGH1-like_GH"/>
</dbReference>
<reference evidence="3 4" key="1">
    <citation type="submission" date="2020-08" db="EMBL/GenBank/DDBJ databases">
        <title>Cohnella phylogeny.</title>
        <authorList>
            <person name="Dunlap C."/>
        </authorList>
    </citation>
    <scope>NUCLEOTIDE SEQUENCE [LARGE SCALE GENOMIC DNA]</scope>
    <source>
        <strain evidence="3 4">DSM 25239</strain>
    </source>
</reference>
<dbReference type="AlphaFoldDB" id="A0A841TX68"/>
<dbReference type="RefSeq" id="WP_185137143.1">
    <property type="nucleotide sequence ID" value="NZ_BORM01000015.1"/>
</dbReference>
<evidence type="ECO:0000259" key="1">
    <source>
        <dbReference type="Pfam" id="PF14742"/>
    </source>
</evidence>
<evidence type="ECO:0000259" key="2">
    <source>
        <dbReference type="Pfam" id="PF22422"/>
    </source>
</evidence>
<name>A0A841TX68_9BACL</name>
<dbReference type="Pfam" id="PF22422">
    <property type="entry name" value="MGH1-like_GH"/>
    <property type="match status" value="1"/>
</dbReference>
<organism evidence="3 4">
    <name type="scientific">Cohnella xylanilytica</name>
    <dbReference type="NCBI Taxonomy" id="557555"/>
    <lineage>
        <taxon>Bacteria</taxon>
        <taxon>Bacillati</taxon>
        <taxon>Bacillota</taxon>
        <taxon>Bacilli</taxon>
        <taxon>Bacillales</taxon>
        <taxon>Paenibacillaceae</taxon>
        <taxon>Cohnella</taxon>
    </lineage>
</organism>
<protein>
    <submittedName>
        <fullName evidence="3">Amylo-alpha-1,6-glucosidase</fullName>
    </submittedName>
</protein>